<comment type="caution">
    <text evidence="1">The sequence shown here is derived from an EMBL/GenBank/DDBJ whole genome shotgun (WGS) entry which is preliminary data.</text>
</comment>
<sequence>MTPSSTSTIITTEQNTMPLSTATISASSVDSTTVEKSLLFTFKPRIHVISNTTEPSTIMKPNIASMIQLPASSYTLKSTLAPATPWYEPDGSFDWWQRQWYATIFKKPASSVVTTIEKLKQQ</sequence>
<dbReference type="AlphaFoldDB" id="A0A8S3HGA1"/>
<evidence type="ECO:0000313" key="1">
    <source>
        <dbReference type="EMBL" id="CAF5182162.1"/>
    </source>
</evidence>
<dbReference type="EMBL" id="CAJOBI010319144">
    <property type="protein sequence ID" value="CAF5182162.1"/>
    <property type="molecule type" value="Genomic_DNA"/>
</dbReference>
<gene>
    <name evidence="1" type="ORF">SMN809_LOCUS69285</name>
</gene>
<organism evidence="1 2">
    <name type="scientific">Rotaria magnacalcarata</name>
    <dbReference type="NCBI Taxonomy" id="392030"/>
    <lineage>
        <taxon>Eukaryota</taxon>
        <taxon>Metazoa</taxon>
        <taxon>Spiralia</taxon>
        <taxon>Gnathifera</taxon>
        <taxon>Rotifera</taxon>
        <taxon>Eurotatoria</taxon>
        <taxon>Bdelloidea</taxon>
        <taxon>Philodinida</taxon>
        <taxon>Philodinidae</taxon>
        <taxon>Rotaria</taxon>
    </lineage>
</organism>
<reference evidence="1" key="1">
    <citation type="submission" date="2021-02" db="EMBL/GenBank/DDBJ databases">
        <authorList>
            <person name="Nowell W R."/>
        </authorList>
    </citation>
    <scope>NUCLEOTIDE SEQUENCE</scope>
</reference>
<protein>
    <submittedName>
        <fullName evidence="1">Uncharacterized protein</fullName>
    </submittedName>
</protein>
<accession>A0A8S3HGA1</accession>
<evidence type="ECO:0000313" key="2">
    <source>
        <dbReference type="Proteomes" id="UP000676336"/>
    </source>
</evidence>
<proteinExistence type="predicted"/>
<dbReference type="Proteomes" id="UP000676336">
    <property type="component" value="Unassembled WGS sequence"/>
</dbReference>
<name>A0A8S3HGA1_9BILA</name>